<dbReference type="AlphaFoldDB" id="A0A9P4PAV0"/>
<evidence type="ECO:0000313" key="3">
    <source>
        <dbReference type="Proteomes" id="UP000799764"/>
    </source>
</evidence>
<gene>
    <name evidence="2" type="ORF">P171DRAFT_447788</name>
</gene>
<dbReference type="Proteomes" id="UP000799764">
    <property type="component" value="Unassembled WGS sequence"/>
</dbReference>
<sequence length="100" mass="10804">MVSIRIWTLWRRGSLSFLPQAPWRRLCLVRAGAQIACNQTNGQGFNAPSKSKHCLVGGNRETNNGLKVSPSANLATFTKRDKSHAGATRSGSSGAYLGFL</sequence>
<dbReference type="EMBL" id="MU001508">
    <property type="protein sequence ID" value="KAF2439803.1"/>
    <property type="molecule type" value="Genomic_DNA"/>
</dbReference>
<organism evidence="2 3">
    <name type="scientific">Karstenula rhodostoma CBS 690.94</name>
    <dbReference type="NCBI Taxonomy" id="1392251"/>
    <lineage>
        <taxon>Eukaryota</taxon>
        <taxon>Fungi</taxon>
        <taxon>Dikarya</taxon>
        <taxon>Ascomycota</taxon>
        <taxon>Pezizomycotina</taxon>
        <taxon>Dothideomycetes</taxon>
        <taxon>Pleosporomycetidae</taxon>
        <taxon>Pleosporales</taxon>
        <taxon>Massarineae</taxon>
        <taxon>Didymosphaeriaceae</taxon>
        <taxon>Karstenula</taxon>
    </lineage>
</organism>
<proteinExistence type="predicted"/>
<keyword evidence="3" id="KW-1185">Reference proteome</keyword>
<accession>A0A9P4PAV0</accession>
<comment type="caution">
    <text evidence="2">The sequence shown here is derived from an EMBL/GenBank/DDBJ whole genome shotgun (WGS) entry which is preliminary data.</text>
</comment>
<protein>
    <submittedName>
        <fullName evidence="2">Uncharacterized protein</fullName>
    </submittedName>
</protein>
<feature type="region of interest" description="Disordered" evidence="1">
    <location>
        <begin position="79"/>
        <end position="100"/>
    </location>
</feature>
<name>A0A9P4PAV0_9PLEO</name>
<evidence type="ECO:0000313" key="2">
    <source>
        <dbReference type="EMBL" id="KAF2439803.1"/>
    </source>
</evidence>
<evidence type="ECO:0000256" key="1">
    <source>
        <dbReference type="SAM" id="MobiDB-lite"/>
    </source>
</evidence>
<reference evidence="2" key="1">
    <citation type="journal article" date="2020" name="Stud. Mycol.">
        <title>101 Dothideomycetes genomes: a test case for predicting lifestyles and emergence of pathogens.</title>
        <authorList>
            <person name="Haridas S."/>
            <person name="Albert R."/>
            <person name="Binder M."/>
            <person name="Bloem J."/>
            <person name="Labutti K."/>
            <person name="Salamov A."/>
            <person name="Andreopoulos B."/>
            <person name="Baker S."/>
            <person name="Barry K."/>
            <person name="Bills G."/>
            <person name="Bluhm B."/>
            <person name="Cannon C."/>
            <person name="Castanera R."/>
            <person name="Culley D."/>
            <person name="Daum C."/>
            <person name="Ezra D."/>
            <person name="Gonzalez J."/>
            <person name="Henrissat B."/>
            <person name="Kuo A."/>
            <person name="Liang C."/>
            <person name="Lipzen A."/>
            <person name="Lutzoni F."/>
            <person name="Magnuson J."/>
            <person name="Mondo S."/>
            <person name="Nolan M."/>
            <person name="Ohm R."/>
            <person name="Pangilinan J."/>
            <person name="Park H.-J."/>
            <person name="Ramirez L."/>
            <person name="Alfaro M."/>
            <person name="Sun H."/>
            <person name="Tritt A."/>
            <person name="Yoshinaga Y."/>
            <person name="Zwiers L.-H."/>
            <person name="Turgeon B."/>
            <person name="Goodwin S."/>
            <person name="Spatafora J."/>
            <person name="Crous P."/>
            <person name="Grigoriev I."/>
        </authorList>
    </citation>
    <scope>NUCLEOTIDE SEQUENCE</scope>
    <source>
        <strain evidence="2">CBS 690.94</strain>
    </source>
</reference>